<accession>A0A9W9W0A0</accession>
<comment type="caution">
    <text evidence="1">The sequence shown here is derived from an EMBL/GenBank/DDBJ whole genome shotgun (WGS) entry which is preliminary data.</text>
</comment>
<keyword evidence="2" id="KW-1185">Reference proteome</keyword>
<dbReference type="AlphaFoldDB" id="A0A9W9W0A0"/>
<dbReference type="RefSeq" id="XP_056488245.1">
    <property type="nucleotide sequence ID" value="XM_056632694.1"/>
</dbReference>
<dbReference type="OrthoDB" id="4336792at2759"/>
<organism evidence="1 2">
    <name type="scientific">Penicillium cosmopolitanum</name>
    <dbReference type="NCBI Taxonomy" id="1131564"/>
    <lineage>
        <taxon>Eukaryota</taxon>
        <taxon>Fungi</taxon>
        <taxon>Dikarya</taxon>
        <taxon>Ascomycota</taxon>
        <taxon>Pezizomycotina</taxon>
        <taxon>Eurotiomycetes</taxon>
        <taxon>Eurotiomycetidae</taxon>
        <taxon>Eurotiales</taxon>
        <taxon>Aspergillaceae</taxon>
        <taxon>Penicillium</taxon>
    </lineage>
</organism>
<reference evidence="1" key="2">
    <citation type="journal article" date="2023" name="IMA Fungus">
        <title>Comparative genomic study of the Penicillium genus elucidates a diverse pangenome and 15 lateral gene transfer events.</title>
        <authorList>
            <person name="Petersen C."/>
            <person name="Sorensen T."/>
            <person name="Nielsen M.R."/>
            <person name="Sondergaard T.E."/>
            <person name="Sorensen J.L."/>
            <person name="Fitzpatrick D.A."/>
            <person name="Frisvad J.C."/>
            <person name="Nielsen K.L."/>
        </authorList>
    </citation>
    <scope>NUCLEOTIDE SEQUENCE</scope>
    <source>
        <strain evidence="1">IBT 29677</strain>
    </source>
</reference>
<protein>
    <submittedName>
        <fullName evidence="1">Uncharacterized protein</fullName>
    </submittedName>
</protein>
<evidence type="ECO:0000313" key="2">
    <source>
        <dbReference type="Proteomes" id="UP001147747"/>
    </source>
</evidence>
<reference evidence="1" key="1">
    <citation type="submission" date="2022-12" db="EMBL/GenBank/DDBJ databases">
        <authorList>
            <person name="Petersen C."/>
        </authorList>
    </citation>
    <scope>NUCLEOTIDE SEQUENCE</scope>
    <source>
        <strain evidence="1">IBT 29677</strain>
    </source>
</reference>
<gene>
    <name evidence="1" type="ORF">N7509_008057</name>
</gene>
<sequence length="166" mass="19278">MLGWVIIPLYEAADALLDQCGSFNSVQKLRLSMIRYHARHDSDVVKRKIYQNAPELWSIAVFKLIESDLRLRELSQRDEVIRHQYQSIKLLSAEKRREAHMKYPQLLDSIAKEYWEEERTHYYLEASLLNGPVTRAKIFGTIVLAREDAVVGVVDAARTVKSYQEG</sequence>
<name>A0A9W9W0A0_9EURO</name>
<dbReference type="GeneID" id="81371674"/>
<dbReference type="EMBL" id="JAPZBU010000008">
    <property type="protein sequence ID" value="KAJ5392567.1"/>
    <property type="molecule type" value="Genomic_DNA"/>
</dbReference>
<proteinExistence type="predicted"/>
<dbReference type="Proteomes" id="UP001147747">
    <property type="component" value="Unassembled WGS sequence"/>
</dbReference>
<evidence type="ECO:0000313" key="1">
    <source>
        <dbReference type="EMBL" id="KAJ5392567.1"/>
    </source>
</evidence>